<dbReference type="InterPro" id="IPR036388">
    <property type="entry name" value="WH-like_DNA-bd_sf"/>
</dbReference>
<dbReference type="Gene3D" id="1.10.10.10">
    <property type="entry name" value="Winged helix-like DNA-binding domain superfamily/Winged helix DNA-binding domain"/>
    <property type="match status" value="1"/>
</dbReference>
<keyword evidence="2" id="KW-1185">Reference proteome</keyword>
<gene>
    <name evidence="1" type="ORF">AAK873_11500</name>
</gene>
<name>A0ABV4CXW9_9BACT</name>
<proteinExistence type="predicted"/>
<comment type="caution">
    <text evidence="1">The sequence shown here is derived from an EMBL/GenBank/DDBJ whole genome shotgun (WGS) entry which is preliminary data.</text>
</comment>
<dbReference type="PANTHER" id="PTHR33202">
    <property type="entry name" value="ZINC UPTAKE REGULATION PROTEIN"/>
    <property type="match status" value="1"/>
</dbReference>
<dbReference type="PANTHER" id="PTHR33202:SF22">
    <property type="entry name" value="HYDROGEN PEROXIDE SENSITIVE REPRESSOR"/>
    <property type="match status" value="1"/>
</dbReference>
<evidence type="ECO:0000313" key="2">
    <source>
        <dbReference type="Proteomes" id="UP001565200"/>
    </source>
</evidence>
<dbReference type="Proteomes" id="UP001565200">
    <property type="component" value="Unassembled WGS sequence"/>
</dbReference>
<dbReference type="EMBL" id="JBCLPP010000037">
    <property type="protein sequence ID" value="MEY8246233.1"/>
    <property type="molecule type" value="Genomic_DNA"/>
</dbReference>
<protein>
    <submittedName>
        <fullName evidence="1">Transcriptional repressor</fullName>
    </submittedName>
</protein>
<dbReference type="SUPFAM" id="SSF46785">
    <property type="entry name" value="Winged helix' DNA-binding domain"/>
    <property type="match status" value="1"/>
</dbReference>
<dbReference type="InterPro" id="IPR036390">
    <property type="entry name" value="WH_DNA-bd_sf"/>
</dbReference>
<reference evidence="1 2" key="1">
    <citation type="submission" date="2024-03" db="EMBL/GenBank/DDBJ databases">
        <title>Mouse gut bacterial collection (mGBC) of GemPharmatech.</title>
        <authorList>
            <person name="He Y."/>
            <person name="Dong L."/>
            <person name="Wu D."/>
            <person name="Gao X."/>
            <person name="Lin Z."/>
        </authorList>
    </citation>
    <scope>NUCLEOTIDE SEQUENCE [LARGE SCALE GENOMIC DNA]</scope>
    <source>
        <strain evidence="1 2">54-13</strain>
    </source>
</reference>
<dbReference type="Pfam" id="PF01475">
    <property type="entry name" value="FUR"/>
    <property type="match status" value="1"/>
</dbReference>
<organism evidence="1 2">
    <name type="scientific">Heminiphilus faecis</name>
    <dbReference type="NCBI Taxonomy" id="2601703"/>
    <lineage>
        <taxon>Bacteria</taxon>
        <taxon>Pseudomonadati</taxon>
        <taxon>Bacteroidota</taxon>
        <taxon>Bacteroidia</taxon>
        <taxon>Bacteroidales</taxon>
        <taxon>Muribaculaceae</taxon>
        <taxon>Heminiphilus</taxon>
    </lineage>
</organism>
<accession>A0ABV4CXW9</accession>
<dbReference type="InterPro" id="IPR002481">
    <property type="entry name" value="FUR"/>
</dbReference>
<dbReference type="RefSeq" id="WP_121699304.1">
    <property type="nucleotide sequence ID" value="NZ_JBCLPP010000037.1"/>
</dbReference>
<evidence type="ECO:0000313" key="1">
    <source>
        <dbReference type="EMBL" id="MEY8246233.1"/>
    </source>
</evidence>
<sequence length="140" mass="15914">MITSDEIENILEGKGIKPTTNRILILRELMKATHPVSLADFEALLGFSMDKASIFRVLELFSEKEVVHVIEDGSRSLKYELCHSGRYHTISDQHVHFYCLKCKETYCFESVSVPLVKIPEGFSPSSINYMIKGICPKCLK</sequence>